<dbReference type="Proteomes" id="UP001386955">
    <property type="component" value="Unassembled WGS sequence"/>
</dbReference>
<keyword evidence="2" id="KW-1185">Reference proteome</keyword>
<dbReference type="EMBL" id="JAYMYS010000001">
    <property type="protein sequence ID" value="KAK7411123.1"/>
    <property type="molecule type" value="Genomic_DNA"/>
</dbReference>
<comment type="caution">
    <text evidence="1">The sequence shown here is derived from an EMBL/GenBank/DDBJ whole genome shotgun (WGS) entry which is preliminary data.</text>
</comment>
<evidence type="ECO:0000313" key="1">
    <source>
        <dbReference type="EMBL" id="KAK7411123.1"/>
    </source>
</evidence>
<dbReference type="AlphaFoldDB" id="A0AAN9XV81"/>
<organism evidence="1 2">
    <name type="scientific">Psophocarpus tetragonolobus</name>
    <name type="common">Winged bean</name>
    <name type="synonym">Dolichos tetragonolobus</name>
    <dbReference type="NCBI Taxonomy" id="3891"/>
    <lineage>
        <taxon>Eukaryota</taxon>
        <taxon>Viridiplantae</taxon>
        <taxon>Streptophyta</taxon>
        <taxon>Embryophyta</taxon>
        <taxon>Tracheophyta</taxon>
        <taxon>Spermatophyta</taxon>
        <taxon>Magnoliopsida</taxon>
        <taxon>eudicotyledons</taxon>
        <taxon>Gunneridae</taxon>
        <taxon>Pentapetalae</taxon>
        <taxon>rosids</taxon>
        <taxon>fabids</taxon>
        <taxon>Fabales</taxon>
        <taxon>Fabaceae</taxon>
        <taxon>Papilionoideae</taxon>
        <taxon>50 kb inversion clade</taxon>
        <taxon>NPAAA clade</taxon>
        <taxon>indigoferoid/millettioid clade</taxon>
        <taxon>Phaseoleae</taxon>
        <taxon>Psophocarpus</taxon>
    </lineage>
</organism>
<proteinExistence type="predicted"/>
<name>A0AAN9XV81_PSOTE</name>
<sequence length="181" mass="19850">MLFYGIWSSGFGKAKDQNILGPGSLPKGSLEAECREVHPMLKGCSRLIAEGLLKVELTLEAECRDVIQGRKTKRSIPGRASNGAEWSQAKEWVTAGMGRGKGWATANGQKKVVLGLGRGRLGWSVGKKKRLVDCRRLRTGFERIWGLGWTVGMYGKTCDLTVQKWEEKKCVLAAGLLSVTI</sequence>
<accession>A0AAN9XV81</accession>
<reference evidence="1 2" key="1">
    <citation type="submission" date="2024-01" db="EMBL/GenBank/DDBJ databases">
        <title>The genomes of 5 underutilized Papilionoideae crops provide insights into root nodulation and disease resistanc.</title>
        <authorList>
            <person name="Jiang F."/>
        </authorList>
    </citation>
    <scope>NUCLEOTIDE SEQUENCE [LARGE SCALE GENOMIC DNA]</scope>
    <source>
        <strain evidence="1">DUOXIRENSHENG_FW03</strain>
        <tissue evidence="1">Leaves</tissue>
    </source>
</reference>
<protein>
    <submittedName>
        <fullName evidence="1">Uncharacterized protein</fullName>
    </submittedName>
</protein>
<evidence type="ECO:0000313" key="2">
    <source>
        <dbReference type="Proteomes" id="UP001386955"/>
    </source>
</evidence>
<gene>
    <name evidence="1" type="ORF">VNO78_02536</name>
</gene>